<dbReference type="GO" id="GO:0005694">
    <property type="term" value="C:chromosome"/>
    <property type="evidence" value="ECO:0007669"/>
    <property type="project" value="UniProtKB-SubCell"/>
</dbReference>
<feature type="domain" description="DNA mismatch repair proteins mutS family" evidence="13">
    <location>
        <begin position="779"/>
        <end position="795"/>
    </location>
</feature>
<evidence type="ECO:0000256" key="2">
    <source>
        <dbReference type="ARBA" id="ARBA00004286"/>
    </source>
</evidence>
<dbReference type="InterPro" id="IPR027417">
    <property type="entry name" value="P-loop_NTPase"/>
</dbReference>
<protein>
    <recommendedName>
        <fullName evidence="10">DNA mismatch repair protein MSH5</fullName>
    </recommendedName>
    <alternativeName>
        <fullName evidence="11">MutS protein homolog 5</fullName>
    </alternativeName>
</protein>
<evidence type="ECO:0000256" key="11">
    <source>
        <dbReference type="ARBA" id="ARBA00077470"/>
    </source>
</evidence>
<dbReference type="GO" id="GO:0030983">
    <property type="term" value="F:mismatched DNA binding"/>
    <property type="evidence" value="ECO:0007669"/>
    <property type="project" value="InterPro"/>
</dbReference>
<comment type="similarity">
    <text evidence="3">Belongs to the DNA mismatch repair MutS family.</text>
</comment>
<dbReference type="InterPro" id="IPR000432">
    <property type="entry name" value="DNA_mismatch_repair_MutS_C"/>
</dbReference>
<dbReference type="PROSITE" id="PS00486">
    <property type="entry name" value="DNA_MISMATCH_REPAIR_2"/>
    <property type="match status" value="1"/>
</dbReference>
<evidence type="ECO:0000256" key="10">
    <source>
        <dbReference type="ARBA" id="ARBA00073549"/>
    </source>
</evidence>
<dbReference type="SMART" id="SM00533">
    <property type="entry name" value="MUTSd"/>
    <property type="match status" value="1"/>
</dbReference>
<dbReference type="SUPFAM" id="SSF52540">
    <property type="entry name" value="P-loop containing nucleoside triphosphate hydrolases"/>
    <property type="match status" value="1"/>
</dbReference>
<feature type="compositionally biased region" description="Low complexity" evidence="12">
    <location>
        <begin position="9"/>
        <end position="47"/>
    </location>
</feature>
<dbReference type="GO" id="GO:0006298">
    <property type="term" value="P:mismatch repair"/>
    <property type="evidence" value="ECO:0007669"/>
    <property type="project" value="InterPro"/>
</dbReference>
<evidence type="ECO:0000256" key="6">
    <source>
        <dbReference type="ARBA" id="ARBA00022840"/>
    </source>
</evidence>
<evidence type="ECO:0000256" key="8">
    <source>
        <dbReference type="ARBA" id="ARBA00023242"/>
    </source>
</evidence>
<dbReference type="SMART" id="SM00534">
    <property type="entry name" value="MUTSac"/>
    <property type="match status" value="1"/>
</dbReference>
<dbReference type="FunFam" id="3.40.50.300:FF:001067">
    <property type="entry name" value="DNA mismatch repair protein MSH5"/>
    <property type="match status" value="1"/>
</dbReference>
<comment type="subcellular location">
    <subcellularLocation>
        <location evidence="2">Chromosome</location>
    </subcellularLocation>
    <subcellularLocation>
        <location evidence="1">Nucleus</location>
    </subcellularLocation>
</comment>
<evidence type="ECO:0000256" key="1">
    <source>
        <dbReference type="ARBA" id="ARBA00004123"/>
    </source>
</evidence>
<evidence type="ECO:0000259" key="13">
    <source>
        <dbReference type="PROSITE" id="PS00486"/>
    </source>
</evidence>
<dbReference type="InterPro" id="IPR045076">
    <property type="entry name" value="MutS"/>
</dbReference>
<evidence type="ECO:0000256" key="3">
    <source>
        <dbReference type="ARBA" id="ARBA00006271"/>
    </source>
</evidence>
<name>A0A8H7WJ65_9HELO</name>
<dbReference type="Proteomes" id="UP000664132">
    <property type="component" value="Unassembled WGS sequence"/>
</dbReference>
<dbReference type="EMBL" id="JAFJYH010000008">
    <property type="protein sequence ID" value="KAG4425658.1"/>
    <property type="molecule type" value="Genomic_DNA"/>
</dbReference>
<dbReference type="OrthoDB" id="29596at2759"/>
<accession>A0A8H7WJ65</accession>
<dbReference type="PANTHER" id="PTHR11361">
    <property type="entry name" value="DNA MISMATCH REPAIR PROTEIN MUTS FAMILY MEMBER"/>
    <property type="match status" value="1"/>
</dbReference>
<keyword evidence="15" id="KW-1185">Reference proteome</keyword>
<feature type="region of interest" description="Disordered" evidence="12">
    <location>
        <begin position="1"/>
        <end position="51"/>
    </location>
</feature>
<keyword evidence="7" id="KW-0238">DNA-binding</keyword>
<evidence type="ECO:0000313" key="14">
    <source>
        <dbReference type="EMBL" id="KAG4425658.1"/>
    </source>
</evidence>
<comment type="caution">
    <text evidence="14">The sequence shown here is derived from an EMBL/GenBank/DDBJ whole genome shotgun (WGS) entry which is preliminary data.</text>
</comment>
<keyword evidence="4" id="KW-0158">Chromosome</keyword>
<evidence type="ECO:0000256" key="12">
    <source>
        <dbReference type="SAM" id="MobiDB-lite"/>
    </source>
</evidence>
<sequence length="957" mass="105655">MAFKRRRFGSGASSHHAASPRPEPFSRSSSVPRSLAPSSPALPSLPRQNRISLRAPGSQSSVFYRQRDRDVVRADVVETEAEIEARENTDAVNEIIMAIDLKDGGTIGCAYYSAREEKLFLMADIKMAGLDTIDTLKLHAQPTVVLISTRSDEKLENHLSKDARGIDRGDEANDIFGFYVLDARAASEFSAYKAKLKFLNLDLGDDGPSNFAFTTPGNMVGDAPGDMGRLMRLAGCVDLDSEITLGCAGAVMEYLGRRRSVDYLPNDEEALVAFRIRAIETFALSDMMYVNADTLASLQIIQSERHPNSHMQGPSQAASGAKESLSVFGLFSRLAHTPQGKHKLRQIFLRPSLDLLAIKERLKTTRTLLQAENSPLLDKMVRGFKMIKDVRSVIVHLHKGTSGRGIRNGAWANLQNFTFHCLQVLEAVRELRGTRDLVVTSKILDKIQGAHLTTIGTMIEEAVDFKQSVEQHRTVVKQGVDAELDNMKRTYDGLDSMLTQVATEISYTVPEWAAQYVSNCIFFPQLGFLTVVPLDQETGKGKYEGEGIENDVWERMFTSNNMGYYKNHKMKELDAFFGDIFGLICDKEIEILHGLAVRVLEHEQFLLSASELCGELDSLVALALSARKYGYNPPEMTTQNIIRIQGGRHPLQELTVPAYIANDCSLAGGPGDEDEDHAGPPGEISDVASTVRDSTEGPSMLIMTGPNYSGKSVYLKQNALIVYMAHIGSYVPADRAKIGLTDKILTRIATRESVSRNQSAFMIDLQQISLALTLATNRTLLVIDEFGKGTNASDGAGLCCGVLEYLLSLGVHRPKVLAATHFHEIFENGYLEEQPDLSFGHMEVRVDEAAEAAEDQVTFLYNFVPYRSNSSFGTTCAMMNGIDPAIVDRAEELILMASRGEDLVLACSAMSPNDAQNYEVAEHIGRRFIEKELPRPEDKRRDGIDIRSLLEDVLSVA</sequence>
<proteinExistence type="inferred from homology"/>
<evidence type="ECO:0000256" key="7">
    <source>
        <dbReference type="ARBA" id="ARBA00023125"/>
    </source>
</evidence>
<dbReference type="GO" id="GO:0051026">
    <property type="term" value="P:chiasma assembly"/>
    <property type="evidence" value="ECO:0007669"/>
    <property type="project" value="TreeGrafter"/>
</dbReference>
<dbReference type="InterPro" id="IPR036187">
    <property type="entry name" value="DNA_mismatch_repair_MutS_sf"/>
</dbReference>
<organism evidence="14 15">
    <name type="scientific">Cadophora malorum</name>
    <dbReference type="NCBI Taxonomy" id="108018"/>
    <lineage>
        <taxon>Eukaryota</taxon>
        <taxon>Fungi</taxon>
        <taxon>Dikarya</taxon>
        <taxon>Ascomycota</taxon>
        <taxon>Pezizomycotina</taxon>
        <taxon>Leotiomycetes</taxon>
        <taxon>Helotiales</taxon>
        <taxon>Ploettnerulaceae</taxon>
        <taxon>Cadophora</taxon>
    </lineage>
</organism>
<dbReference type="Pfam" id="PF00488">
    <property type="entry name" value="MutS_V"/>
    <property type="match status" value="1"/>
</dbReference>
<dbReference type="CDD" id="cd03281">
    <property type="entry name" value="ABC_MSH5_euk"/>
    <property type="match status" value="1"/>
</dbReference>
<evidence type="ECO:0000256" key="5">
    <source>
        <dbReference type="ARBA" id="ARBA00022741"/>
    </source>
</evidence>
<evidence type="ECO:0000313" key="15">
    <source>
        <dbReference type="Proteomes" id="UP000664132"/>
    </source>
</evidence>
<dbReference type="PANTHER" id="PTHR11361:SF20">
    <property type="entry name" value="MUTS PROTEIN HOMOLOG 5"/>
    <property type="match status" value="1"/>
</dbReference>
<keyword evidence="9" id="KW-0469">Meiosis</keyword>
<dbReference type="InterPro" id="IPR007696">
    <property type="entry name" value="DNA_mismatch_repair_MutS_core"/>
</dbReference>
<gene>
    <name evidence="14" type="ORF">IFR04_001120</name>
</gene>
<dbReference type="GO" id="GO:0005524">
    <property type="term" value="F:ATP binding"/>
    <property type="evidence" value="ECO:0007669"/>
    <property type="project" value="UniProtKB-KW"/>
</dbReference>
<evidence type="ECO:0000256" key="9">
    <source>
        <dbReference type="ARBA" id="ARBA00023254"/>
    </source>
</evidence>
<keyword evidence="8" id="KW-0539">Nucleus</keyword>
<dbReference type="Gene3D" id="1.10.1420.10">
    <property type="match status" value="1"/>
</dbReference>
<dbReference type="AlphaFoldDB" id="A0A8H7WJ65"/>
<keyword evidence="5" id="KW-0547">Nucleotide-binding</keyword>
<dbReference type="Gene3D" id="3.40.50.300">
    <property type="entry name" value="P-loop containing nucleotide triphosphate hydrolases"/>
    <property type="match status" value="1"/>
</dbReference>
<dbReference type="SUPFAM" id="SSF48334">
    <property type="entry name" value="DNA repair protein MutS, domain III"/>
    <property type="match status" value="1"/>
</dbReference>
<dbReference type="GO" id="GO:0140664">
    <property type="term" value="F:ATP-dependent DNA damage sensor activity"/>
    <property type="evidence" value="ECO:0007669"/>
    <property type="project" value="InterPro"/>
</dbReference>
<reference evidence="14" key="1">
    <citation type="submission" date="2021-02" db="EMBL/GenBank/DDBJ databases">
        <title>Genome sequence Cadophora malorum strain M34.</title>
        <authorList>
            <person name="Stefanovic E."/>
            <person name="Vu D."/>
            <person name="Scully C."/>
            <person name="Dijksterhuis J."/>
            <person name="Roader J."/>
            <person name="Houbraken J."/>
        </authorList>
    </citation>
    <scope>NUCLEOTIDE SEQUENCE</scope>
    <source>
        <strain evidence="14">M34</strain>
    </source>
</reference>
<dbReference type="GO" id="GO:0005634">
    <property type="term" value="C:nucleus"/>
    <property type="evidence" value="ECO:0007669"/>
    <property type="project" value="UniProtKB-SubCell"/>
</dbReference>
<dbReference type="Pfam" id="PF05192">
    <property type="entry name" value="MutS_III"/>
    <property type="match status" value="1"/>
</dbReference>
<keyword evidence="6" id="KW-0067">ATP-binding</keyword>
<evidence type="ECO:0000256" key="4">
    <source>
        <dbReference type="ARBA" id="ARBA00022454"/>
    </source>
</evidence>